<dbReference type="VEuPathDB" id="FungiDB:PSTT_04812"/>
<dbReference type="OrthoDB" id="2501984at2759"/>
<evidence type="ECO:0000313" key="2">
    <source>
        <dbReference type="Proteomes" id="UP000238274"/>
    </source>
</evidence>
<comment type="caution">
    <text evidence="1">The sequence shown here is derived from an EMBL/GenBank/DDBJ whole genome shotgun (WGS) entry which is preliminary data.</text>
</comment>
<dbReference type="Proteomes" id="UP000238274">
    <property type="component" value="Unassembled WGS sequence"/>
</dbReference>
<evidence type="ECO:0000313" key="1">
    <source>
        <dbReference type="EMBL" id="POW20751.1"/>
    </source>
</evidence>
<keyword evidence="2" id="KW-1185">Reference proteome</keyword>
<reference evidence="2" key="2">
    <citation type="journal article" date="2018" name="BMC Genomics">
        <title>Genomic insights into host adaptation between the wheat stripe rust pathogen (Puccinia striiformis f. sp. tritici) and the barley stripe rust pathogen (Puccinia striiformis f. sp. hordei).</title>
        <authorList>
            <person name="Xia C."/>
            <person name="Wang M."/>
            <person name="Yin C."/>
            <person name="Cornejo O.E."/>
            <person name="Hulbert S.H."/>
            <person name="Chen X."/>
        </authorList>
    </citation>
    <scope>NUCLEOTIDE SEQUENCE [LARGE SCALE GENOMIC DNA]</scope>
    <source>
        <strain evidence="2">93TX-2</strain>
    </source>
</reference>
<dbReference type="AlphaFoldDB" id="A0A2S4WG87"/>
<protein>
    <submittedName>
        <fullName evidence="1">Uncharacterized protein</fullName>
    </submittedName>
</protein>
<accession>A0A2S4WG87</accession>
<organism evidence="1 2">
    <name type="scientific">Puccinia striiformis</name>
    <dbReference type="NCBI Taxonomy" id="27350"/>
    <lineage>
        <taxon>Eukaryota</taxon>
        <taxon>Fungi</taxon>
        <taxon>Dikarya</taxon>
        <taxon>Basidiomycota</taxon>
        <taxon>Pucciniomycotina</taxon>
        <taxon>Pucciniomycetes</taxon>
        <taxon>Pucciniales</taxon>
        <taxon>Pucciniaceae</taxon>
        <taxon>Puccinia</taxon>
    </lineage>
</organism>
<proteinExistence type="predicted"/>
<dbReference type="VEuPathDB" id="FungiDB:PSHT_03196"/>
<reference evidence="1 2" key="1">
    <citation type="submission" date="2017-12" db="EMBL/GenBank/DDBJ databases">
        <title>Gene loss provides genomic basis for host adaptation in cereal stripe rust fungi.</title>
        <authorList>
            <person name="Xia C."/>
        </authorList>
    </citation>
    <scope>NUCLEOTIDE SEQUENCE [LARGE SCALE GENOMIC DNA]</scope>
    <source>
        <strain evidence="1 2">93TX-2</strain>
    </source>
</reference>
<reference evidence="2" key="3">
    <citation type="journal article" date="2018" name="Mol. Plant Microbe Interact.">
        <title>Genome sequence resources for the wheat stripe rust pathogen (Puccinia striiformis f. sp. tritici) and the barley stripe rust pathogen (Puccinia striiformis f. sp. hordei).</title>
        <authorList>
            <person name="Xia C."/>
            <person name="Wang M."/>
            <person name="Yin C."/>
            <person name="Cornejo O.E."/>
            <person name="Hulbert S.H."/>
            <person name="Chen X."/>
        </authorList>
    </citation>
    <scope>NUCLEOTIDE SEQUENCE [LARGE SCALE GENOMIC DNA]</scope>
    <source>
        <strain evidence="2">93TX-2</strain>
    </source>
</reference>
<name>A0A2S4WG87_9BASI</name>
<sequence length="317" mass="35721">MVYPAPPAKQLLTPALGRSRVEMNSYGGCWRWVFFFAFLSTRGLTIHSTLNDARLLFTLTGAESKALEPSLRQPTVRPSLPIESVSGLVSNAHPLSQAYCHPAQTAPITQPDETTGVRNAKDTLKSEITARKTNSEEEDEDAGVLDGFTQCQLLGQSSARPLRTGTDNKLHKRSLKSRQNCQGKHWRKLRKRIYKAYNKARRRVIIWFLKLMIWFESKPAKRAMLKVKFAKFLRVNCKLPLIGLLLFEGPVKIGLFGSSRVNTELRHHITLIEFLSSPSAAFSRSSGFFDSTRRDSSGCIRLNVVFFTSLSTKNQSF</sequence>
<gene>
    <name evidence="1" type="ORF">PSHT_03196</name>
</gene>
<dbReference type="EMBL" id="PKSM01000029">
    <property type="protein sequence ID" value="POW20751.1"/>
    <property type="molecule type" value="Genomic_DNA"/>
</dbReference>